<keyword evidence="1" id="KW-0732">Signal</keyword>
<keyword evidence="3" id="KW-1185">Reference proteome</keyword>
<gene>
    <name evidence="2" type="ORF">ACFS29_12080</name>
</gene>
<dbReference type="Proteomes" id="UP001597548">
    <property type="component" value="Unassembled WGS sequence"/>
</dbReference>
<dbReference type="RefSeq" id="WP_194508376.1">
    <property type="nucleotide sequence ID" value="NZ_JADILU010000004.1"/>
</dbReference>
<protein>
    <submittedName>
        <fullName evidence="2">Uncharacterized protein</fullName>
    </submittedName>
</protein>
<sequence>MKRLTFKICLLMLITSGALFAQKKTVYSESFSADKKTTAIFNLENTTVSIENSTDGKVHFDYTLEFDGYSNKEIEEKLRNIKVEATKFENHITLISNSVTQISDVTYAYTAPEGLVYDYENSKTSNDTIVRKSRDSIVEEIRYNAFGKIKAPFKYFNDRFKTKDENGKLKNIRKGNVKILRSQFVIKIPPYLKLKINGKDAQITMRDDRMNELSVVLKRGYFYAKQLINEYNLFKIENANLRAEGIVGGAYNFNNISKGLIGSVQNVSITSEFSKIQIGELKEKVSITDFNSEYFFYNWDPNFKRFDLFSEYSKIHLFYPQDNDFSMKVMGNNTKSMYGNKYEVNMQPTSKGEKFNMMERKAKGEGHFSGAINFDIIHGIIYNYNDTFTSSKN</sequence>
<proteinExistence type="predicted"/>
<feature type="signal peptide" evidence="1">
    <location>
        <begin position="1"/>
        <end position="21"/>
    </location>
</feature>
<reference evidence="3" key="1">
    <citation type="journal article" date="2019" name="Int. J. Syst. Evol. Microbiol.">
        <title>The Global Catalogue of Microorganisms (GCM) 10K type strain sequencing project: providing services to taxonomists for standard genome sequencing and annotation.</title>
        <authorList>
            <consortium name="The Broad Institute Genomics Platform"/>
            <consortium name="The Broad Institute Genome Sequencing Center for Infectious Disease"/>
            <person name="Wu L."/>
            <person name="Ma J."/>
        </authorList>
    </citation>
    <scope>NUCLEOTIDE SEQUENCE [LARGE SCALE GENOMIC DNA]</scope>
    <source>
        <strain evidence="3">KCTC 32514</strain>
    </source>
</reference>
<accession>A0ABW5ZTM6</accession>
<feature type="chain" id="PRO_5045419722" evidence="1">
    <location>
        <begin position="22"/>
        <end position="393"/>
    </location>
</feature>
<dbReference type="EMBL" id="JBHUOS010000009">
    <property type="protein sequence ID" value="MFD2916384.1"/>
    <property type="molecule type" value="Genomic_DNA"/>
</dbReference>
<evidence type="ECO:0000313" key="3">
    <source>
        <dbReference type="Proteomes" id="UP001597548"/>
    </source>
</evidence>
<comment type="caution">
    <text evidence="2">The sequence shown here is derived from an EMBL/GenBank/DDBJ whole genome shotgun (WGS) entry which is preliminary data.</text>
</comment>
<evidence type="ECO:0000256" key="1">
    <source>
        <dbReference type="SAM" id="SignalP"/>
    </source>
</evidence>
<organism evidence="2 3">
    <name type="scientific">Psychroserpens luteus</name>
    <dbReference type="NCBI Taxonomy" id="1434066"/>
    <lineage>
        <taxon>Bacteria</taxon>
        <taxon>Pseudomonadati</taxon>
        <taxon>Bacteroidota</taxon>
        <taxon>Flavobacteriia</taxon>
        <taxon>Flavobacteriales</taxon>
        <taxon>Flavobacteriaceae</taxon>
        <taxon>Psychroserpens</taxon>
    </lineage>
</organism>
<name>A0ABW5ZTM6_9FLAO</name>
<evidence type="ECO:0000313" key="2">
    <source>
        <dbReference type="EMBL" id="MFD2916384.1"/>
    </source>
</evidence>